<sequence>MIRITGEISTASIDAGHIAAALAPDNLTGMTTGAEAGRVVTTIESGALRSVTASVDDYLMNLAIAEEICGLNMAEQTGEENPVIKSK</sequence>
<reference evidence="1 2" key="1">
    <citation type="submission" date="2017-11" db="EMBL/GenBank/DDBJ databases">
        <title>Isolation and Characterization of Methanofollis Species from Methane Seep Offshore SW Taiwan.</title>
        <authorList>
            <person name="Teng N.-H."/>
            <person name="Lai M.-C."/>
            <person name="Chen S.-C."/>
        </authorList>
    </citation>
    <scope>NUCLEOTIDE SEQUENCE [LARGE SCALE GENOMIC DNA]</scope>
    <source>
        <strain evidence="1 2">FWC-SCC2</strain>
    </source>
</reference>
<dbReference type="EMBL" id="PGCL01000006">
    <property type="protein sequence ID" value="TAJ43481.1"/>
    <property type="molecule type" value="Genomic_DNA"/>
</dbReference>
<dbReference type="Proteomes" id="UP000292580">
    <property type="component" value="Unassembled WGS sequence"/>
</dbReference>
<protein>
    <submittedName>
        <fullName evidence="1">Uncharacterized protein</fullName>
    </submittedName>
</protein>
<dbReference type="AlphaFoldDB" id="A0A483CND0"/>
<evidence type="ECO:0000313" key="2">
    <source>
        <dbReference type="Proteomes" id="UP000292580"/>
    </source>
</evidence>
<organism evidence="1 2">
    <name type="scientific">Methanofollis fontis</name>
    <dbReference type="NCBI Taxonomy" id="2052832"/>
    <lineage>
        <taxon>Archaea</taxon>
        <taxon>Methanobacteriati</taxon>
        <taxon>Methanobacteriota</taxon>
        <taxon>Stenosarchaea group</taxon>
        <taxon>Methanomicrobia</taxon>
        <taxon>Methanomicrobiales</taxon>
        <taxon>Methanomicrobiaceae</taxon>
        <taxon>Methanofollis</taxon>
    </lineage>
</organism>
<dbReference type="RefSeq" id="WP_130647595.1">
    <property type="nucleotide sequence ID" value="NZ_PGCL01000006.1"/>
</dbReference>
<dbReference type="NCBIfam" id="NF011470">
    <property type="entry name" value="PRK14887.1"/>
    <property type="match status" value="1"/>
</dbReference>
<gene>
    <name evidence="1" type="ORF">CUJ86_10855</name>
</gene>
<name>A0A483CND0_9EURY</name>
<dbReference type="OrthoDB" id="107316at2157"/>
<comment type="caution">
    <text evidence="1">The sequence shown here is derived from an EMBL/GenBank/DDBJ whole genome shotgun (WGS) entry which is preliminary data.</text>
</comment>
<keyword evidence="2" id="KW-1185">Reference proteome</keyword>
<proteinExistence type="predicted"/>
<accession>A0A483CND0</accession>
<evidence type="ECO:0000313" key="1">
    <source>
        <dbReference type="EMBL" id="TAJ43481.1"/>
    </source>
</evidence>